<dbReference type="AlphaFoldDB" id="A0A3B1C664"/>
<evidence type="ECO:0008006" key="2">
    <source>
        <dbReference type="Google" id="ProtNLM"/>
    </source>
</evidence>
<sequence length="86" mass="9637">MNIQLILKGQTETSQTTEYVWRTTCEDKGLSLLVTNSETEEGQSLVKKLALRTLPALIVDNKVIAVGQPDRVIAEKILHMLKEKTD</sequence>
<reference evidence="1" key="1">
    <citation type="submission" date="2018-06" db="EMBL/GenBank/DDBJ databases">
        <authorList>
            <person name="Zhirakovskaya E."/>
        </authorList>
    </citation>
    <scope>NUCLEOTIDE SEQUENCE</scope>
</reference>
<protein>
    <recommendedName>
        <fullName evidence="2">Thioredoxin-like fold domain-containing protein</fullName>
    </recommendedName>
</protein>
<organism evidence="1">
    <name type="scientific">hydrothermal vent metagenome</name>
    <dbReference type="NCBI Taxonomy" id="652676"/>
    <lineage>
        <taxon>unclassified sequences</taxon>
        <taxon>metagenomes</taxon>
        <taxon>ecological metagenomes</taxon>
    </lineage>
</organism>
<dbReference type="EMBL" id="UOFZ01000163">
    <property type="protein sequence ID" value="VAX14195.1"/>
    <property type="molecule type" value="Genomic_DNA"/>
</dbReference>
<evidence type="ECO:0000313" key="1">
    <source>
        <dbReference type="EMBL" id="VAX14195.1"/>
    </source>
</evidence>
<accession>A0A3B1C664</accession>
<name>A0A3B1C664_9ZZZZ</name>
<proteinExistence type="predicted"/>
<gene>
    <name evidence="1" type="ORF">MNBD_GAMMA24-2679</name>
</gene>